<dbReference type="GO" id="GO:0019031">
    <property type="term" value="C:viral envelope"/>
    <property type="evidence" value="ECO:0007669"/>
    <property type="project" value="UniProtKB-KW"/>
</dbReference>
<name>Q58GN1_HV1</name>
<sequence length="118" mass="13167">CMQVSDSHASEKFLDSPLSATILRIPYQQVPPLLDRRGPLSSTELPLHPSHKAVVVCLHSPSCQYCNGHVCIVLSLGQGRPQPDNHLCMDILHLKTRYVASCPWSQANLHVPLYWCLT</sequence>
<feature type="non-terminal residue" evidence="1">
    <location>
        <position position="118"/>
    </location>
</feature>
<gene>
    <name evidence="1" type="primary">env</name>
</gene>
<evidence type="ECO:0000313" key="1">
    <source>
        <dbReference type="EMBL" id="AAX55864.1"/>
    </source>
</evidence>
<organismHost>
    <name type="scientific">Homo sapiens</name>
    <name type="common">Human</name>
    <dbReference type="NCBI Taxonomy" id="9606"/>
</organismHost>
<organism evidence="1">
    <name type="scientific">Human immunodeficiency virus type 1</name>
    <name type="common">HIV-1</name>
    <dbReference type="NCBI Taxonomy" id="11676"/>
    <lineage>
        <taxon>Viruses</taxon>
        <taxon>Riboviria</taxon>
        <taxon>Pararnavirae</taxon>
        <taxon>Artverviricota</taxon>
        <taxon>Revtraviricetes</taxon>
        <taxon>Ortervirales</taxon>
        <taxon>Retroviridae</taxon>
        <taxon>Orthoretrovirinae</taxon>
        <taxon>Lentivirus</taxon>
        <taxon>Lentivirus humimdef1</taxon>
    </lineage>
</organism>
<dbReference type="EMBL" id="AY952827">
    <property type="protein sequence ID" value="AAX55864.1"/>
    <property type="molecule type" value="Genomic_DNA"/>
</dbReference>
<proteinExistence type="predicted"/>
<protein>
    <submittedName>
        <fullName evidence="1">Envelope glycoprotein</fullName>
    </submittedName>
</protein>
<keyword evidence="1" id="KW-0261">Viral envelope protein</keyword>
<reference evidence="1" key="1">
    <citation type="submission" date="2005-03" db="EMBL/GenBank/DDBJ databases">
        <title>Genetic Diversity of HIV-1 Subtypes Circulating in Northern Kenya.</title>
        <authorList>
            <person name="Khamadi S.A."/>
            <person name="Ochieng W."/>
            <person name="Lihana R.W."/>
            <person name="Kiptoo M.K."/>
            <person name="Kinyua J.G."/>
            <person name="Lagat N."/>
            <person name="Muriuki J."/>
            <person name="Mwangi J."/>
            <person name="Pelle R."/>
            <person name="Muigai A."/>
            <person name="Carter J."/>
            <person name="Yamada R."/>
            <person name="Mpoke S."/>
        </authorList>
    </citation>
    <scope>NUCLEOTIDE SEQUENCE</scope>
    <source>
        <strain evidence="1">MYDH050</strain>
    </source>
</reference>
<feature type="non-terminal residue" evidence="1">
    <location>
        <position position="1"/>
    </location>
</feature>
<accession>Q58GN1</accession>
<keyword evidence="1" id="KW-0946">Virion</keyword>